<dbReference type="EMBL" id="FPKX01000074">
    <property type="protein sequence ID" value="SFZ99059.1"/>
    <property type="molecule type" value="Genomic_DNA"/>
</dbReference>
<evidence type="ECO:0000313" key="2">
    <source>
        <dbReference type="EMBL" id="SFZ99059.1"/>
    </source>
</evidence>
<reference evidence="2" key="1">
    <citation type="submission" date="2016-10" db="EMBL/GenBank/DDBJ databases">
        <authorList>
            <person name="de Groot N.N."/>
        </authorList>
    </citation>
    <scope>NUCLEOTIDE SEQUENCE</scope>
</reference>
<proteinExistence type="inferred from homology"/>
<sequence length="96" mass="11071">MVVNVAEAKSKFSNLLSLVGMNNGEVVISKRDKPMAVLISYETFLKMKKQIDQKIDLDLLDKRTSSLDKYIGIVAEEELDYGYKDSREDYLKEKYL</sequence>
<dbReference type="SUPFAM" id="SSF143120">
    <property type="entry name" value="YefM-like"/>
    <property type="match status" value="1"/>
</dbReference>
<evidence type="ECO:0000256" key="1">
    <source>
        <dbReference type="ARBA" id="ARBA00009981"/>
    </source>
</evidence>
<dbReference type="AlphaFoldDB" id="A0A1W1EG78"/>
<dbReference type="InterPro" id="IPR036165">
    <property type="entry name" value="YefM-like_sf"/>
</dbReference>
<accession>A0A1W1EG78</accession>
<dbReference type="InterPro" id="IPR006442">
    <property type="entry name" value="Antitoxin_Phd/YefM"/>
</dbReference>
<organism evidence="2">
    <name type="scientific">hydrothermal vent metagenome</name>
    <dbReference type="NCBI Taxonomy" id="652676"/>
    <lineage>
        <taxon>unclassified sequences</taxon>
        <taxon>metagenomes</taxon>
        <taxon>ecological metagenomes</taxon>
    </lineage>
</organism>
<dbReference type="Pfam" id="PF02604">
    <property type="entry name" value="PhdYeFM_antitox"/>
    <property type="match status" value="1"/>
</dbReference>
<comment type="similarity">
    <text evidence="1">Belongs to the phD/YefM antitoxin family.</text>
</comment>
<dbReference type="Gene3D" id="3.40.1620.10">
    <property type="entry name" value="YefM-like domain"/>
    <property type="match status" value="1"/>
</dbReference>
<gene>
    <name evidence="2" type="ORF">MNB_SV-5-973</name>
</gene>
<dbReference type="NCBIfam" id="TIGR01552">
    <property type="entry name" value="phd_fam"/>
    <property type="match status" value="1"/>
</dbReference>
<protein>
    <recommendedName>
        <fullName evidence="3">Antitoxin</fullName>
    </recommendedName>
</protein>
<evidence type="ECO:0008006" key="3">
    <source>
        <dbReference type="Google" id="ProtNLM"/>
    </source>
</evidence>
<name>A0A1W1EG78_9ZZZZ</name>